<dbReference type="InterPro" id="IPR020846">
    <property type="entry name" value="MFS_dom"/>
</dbReference>
<evidence type="ECO:0000313" key="10">
    <source>
        <dbReference type="EMBL" id="MDL5034086.1"/>
    </source>
</evidence>
<comment type="caution">
    <text evidence="10">The sequence shown here is derived from an EMBL/GenBank/DDBJ whole genome shotgun (WGS) entry which is preliminary data.</text>
</comment>
<evidence type="ECO:0000259" key="9">
    <source>
        <dbReference type="PROSITE" id="PS50850"/>
    </source>
</evidence>
<comment type="subcellular location">
    <subcellularLocation>
        <location evidence="2">Membrane</location>
        <topology evidence="2">Multi-pass membrane protein</topology>
    </subcellularLocation>
</comment>
<feature type="transmembrane region" description="Helical" evidence="8">
    <location>
        <begin position="392"/>
        <end position="412"/>
    </location>
</feature>
<feature type="transmembrane region" description="Helical" evidence="8">
    <location>
        <begin position="159"/>
        <end position="184"/>
    </location>
</feature>
<dbReference type="PROSITE" id="PS50850">
    <property type="entry name" value="MFS"/>
    <property type="match status" value="1"/>
</dbReference>
<dbReference type="InterPro" id="IPR005829">
    <property type="entry name" value="Sugar_transporter_CS"/>
</dbReference>
<dbReference type="InterPro" id="IPR011701">
    <property type="entry name" value="MFS"/>
</dbReference>
<evidence type="ECO:0000313" key="11">
    <source>
        <dbReference type="Proteomes" id="UP001238603"/>
    </source>
</evidence>
<dbReference type="PROSITE" id="PS00216">
    <property type="entry name" value="SUGAR_TRANSPORT_1"/>
    <property type="match status" value="1"/>
</dbReference>
<name>A0ABT7LMJ2_9BURK</name>
<gene>
    <name evidence="10" type="ORF">QRD43_19460</name>
</gene>
<dbReference type="RefSeq" id="WP_285984158.1">
    <property type="nucleotide sequence ID" value="NZ_JASVDS010000006.1"/>
</dbReference>
<feature type="transmembrane region" description="Helical" evidence="8">
    <location>
        <begin position="363"/>
        <end position="386"/>
    </location>
</feature>
<evidence type="ECO:0000256" key="4">
    <source>
        <dbReference type="ARBA" id="ARBA00022448"/>
    </source>
</evidence>
<dbReference type="Gene3D" id="1.20.1250.20">
    <property type="entry name" value="MFS general substrate transporter like domains"/>
    <property type="match status" value="1"/>
</dbReference>
<feature type="transmembrane region" description="Helical" evidence="8">
    <location>
        <begin position="190"/>
        <end position="211"/>
    </location>
</feature>
<feature type="transmembrane region" description="Helical" evidence="8">
    <location>
        <begin position="99"/>
        <end position="118"/>
    </location>
</feature>
<evidence type="ECO:0000256" key="8">
    <source>
        <dbReference type="SAM" id="Phobius"/>
    </source>
</evidence>
<evidence type="ECO:0000256" key="6">
    <source>
        <dbReference type="ARBA" id="ARBA00022989"/>
    </source>
</evidence>
<reference evidence="10 11" key="1">
    <citation type="submission" date="2023-06" db="EMBL/GenBank/DDBJ databases">
        <title>Pelomonas sp. APW6 16S ribosomal RNA gene genome sequencing and assembly.</title>
        <authorList>
            <person name="Woo H."/>
        </authorList>
    </citation>
    <scope>NUCLEOTIDE SEQUENCE [LARGE SCALE GENOMIC DNA]</scope>
    <source>
        <strain evidence="10 11">APW6</strain>
    </source>
</reference>
<feature type="transmembrane region" description="Helical" evidence="8">
    <location>
        <begin position="306"/>
        <end position="324"/>
    </location>
</feature>
<dbReference type="PRINTS" id="PR01035">
    <property type="entry name" value="TCRTETA"/>
</dbReference>
<feature type="transmembrane region" description="Helical" evidence="8">
    <location>
        <begin position="275"/>
        <end position="294"/>
    </location>
</feature>
<protein>
    <submittedName>
        <fullName evidence="10">MFS transporter</fullName>
    </submittedName>
</protein>
<dbReference type="InterPro" id="IPR001958">
    <property type="entry name" value="Tet-R_TetA/multi-R_MdtG-like"/>
</dbReference>
<feature type="transmembrane region" description="Helical" evidence="8">
    <location>
        <begin position="67"/>
        <end position="87"/>
    </location>
</feature>
<evidence type="ECO:0000256" key="5">
    <source>
        <dbReference type="ARBA" id="ARBA00022692"/>
    </source>
</evidence>
<sequence length="427" mass="45048">MSATLTPPVPEPTTPAIRHPYWVLGAVCALALMSTVGVAMPYPILAPIFVDGARDGFTHFMGLDPKLLMGLALAVNPLGILLGSLFIGPLSDRYGRRAVLNVTLTATLLGYLLTAYALQQRWYVVFVLARFVTGLTEGNVAVARALVADLHGQIDRTRGLAWLNACLYAGWLLGPLVGGLTLSWGEPVPFVLAGLAMLPCLVILAAGVPAGPRASGPLHLLKAMREQQALGLLRTDAVLARLALLQFLYTLGVTALYEFAPLWMLEQAGLDSRGIAYVTAAQCATMTLASVLAGRFGGGRRHPLRGAAWMALVAAIGLSLLAVLPATPGLVMIATLGLPLALYNAVMPAWMSERFAAHGQGRVMGLLSTIFCLSNVLVALLGSALALLSSRWIMGLGGLTCVLAAWQLLALARSEQPHEAPAPREDA</sequence>
<evidence type="ECO:0000256" key="3">
    <source>
        <dbReference type="ARBA" id="ARBA00007520"/>
    </source>
</evidence>
<evidence type="ECO:0000256" key="7">
    <source>
        <dbReference type="ARBA" id="ARBA00023136"/>
    </source>
</evidence>
<feature type="transmembrane region" description="Helical" evidence="8">
    <location>
        <begin position="124"/>
        <end position="147"/>
    </location>
</feature>
<dbReference type="InterPro" id="IPR036259">
    <property type="entry name" value="MFS_trans_sf"/>
</dbReference>
<dbReference type="PANTHER" id="PTHR23504:SF15">
    <property type="entry name" value="MAJOR FACILITATOR SUPERFAMILY (MFS) PROFILE DOMAIN-CONTAINING PROTEIN"/>
    <property type="match status" value="1"/>
</dbReference>
<feature type="domain" description="Major facilitator superfamily (MFS) profile" evidence="9">
    <location>
        <begin position="27"/>
        <end position="416"/>
    </location>
</feature>
<dbReference type="SUPFAM" id="SSF103473">
    <property type="entry name" value="MFS general substrate transporter"/>
    <property type="match status" value="1"/>
</dbReference>
<accession>A0ABT7LMJ2</accession>
<feature type="transmembrane region" description="Helical" evidence="8">
    <location>
        <begin position="232"/>
        <end position="255"/>
    </location>
</feature>
<keyword evidence="6 8" id="KW-1133">Transmembrane helix</keyword>
<feature type="transmembrane region" description="Helical" evidence="8">
    <location>
        <begin position="21"/>
        <end position="44"/>
    </location>
</feature>
<proteinExistence type="inferred from homology"/>
<evidence type="ECO:0000256" key="1">
    <source>
        <dbReference type="ARBA" id="ARBA00003279"/>
    </source>
</evidence>
<organism evidence="10 11">
    <name type="scientific">Roseateles subflavus</name>
    <dbReference type="NCBI Taxonomy" id="3053353"/>
    <lineage>
        <taxon>Bacteria</taxon>
        <taxon>Pseudomonadati</taxon>
        <taxon>Pseudomonadota</taxon>
        <taxon>Betaproteobacteria</taxon>
        <taxon>Burkholderiales</taxon>
        <taxon>Sphaerotilaceae</taxon>
        <taxon>Roseateles</taxon>
    </lineage>
</organism>
<evidence type="ECO:0000256" key="2">
    <source>
        <dbReference type="ARBA" id="ARBA00004141"/>
    </source>
</evidence>
<comment type="function">
    <text evidence="1">Resistance to tetracycline by an active tetracycline efflux. This is an energy-dependent process that decreases the accumulation of the antibiotic in whole cells. This protein functions as a metal-tetracycline/H(+) antiporter.</text>
</comment>
<keyword evidence="11" id="KW-1185">Reference proteome</keyword>
<dbReference type="Proteomes" id="UP001238603">
    <property type="component" value="Unassembled WGS sequence"/>
</dbReference>
<keyword evidence="7 8" id="KW-0472">Membrane</keyword>
<dbReference type="PANTHER" id="PTHR23504">
    <property type="entry name" value="MAJOR FACILITATOR SUPERFAMILY DOMAIN-CONTAINING PROTEIN 10"/>
    <property type="match status" value="1"/>
</dbReference>
<keyword evidence="4" id="KW-0813">Transport</keyword>
<dbReference type="EMBL" id="JASVDS010000006">
    <property type="protein sequence ID" value="MDL5034086.1"/>
    <property type="molecule type" value="Genomic_DNA"/>
</dbReference>
<feature type="transmembrane region" description="Helical" evidence="8">
    <location>
        <begin position="330"/>
        <end position="351"/>
    </location>
</feature>
<dbReference type="Pfam" id="PF07690">
    <property type="entry name" value="MFS_1"/>
    <property type="match status" value="1"/>
</dbReference>
<keyword evidence="5 8" id="KW-0812">Transmembrane</keyword>
<comment type="similarity">
    <text evidence="3">Belongs to the major facilitator superfamily. TCR/Tet family.</text>
</comment>